<dbReference type="AlphaFoldDB" id="A0A4S3IXT7"/>
<accession>A0A4S3IXT7</accession>
<name>A0A4S3IXT7_9EURO</name>
<organism evidence="1 2">
    <name type="scientific">Aspergillus tanneri</name>
    <dbReference type="NCBI Taxonomy" id="1220188"/>
    <lineage>
        <taxon>Eukaryota</taxon>
        <taxon>Fungi</taxon>
        <taxon>Dikarya</taxon>
        <taxon>Ascomycota</taxon>
        <taxon>Pezizomycotina</taxon>
        <taxon>Eurotiomycetes</taxon>
        <taxon>Eurotiomycetidae</taxon>
        <taxon>Eurotiales</taxon>
        <taxon>Aspergillaceae</taxon>
        <taxon>Aspergillus</taxon>
        <taxon>Aspergillus subgen. Circumdati</taxon>
    </lineage>
</organism>
<gene>
    <name evidence="1" type="ORF">EYZ11_013376</name>
</gene>
<dbReference type="Proteomes" id="UP000308092">
    <property type="component" value="Unassembled WGS sequence"/>
</dbReference>
<comment type="caution">
    <text evidence="1">The sequence shown here is derived from an EMBL/GenBank/DDBJ whole genome shotgun (WGS) entry which is preliminary data.</text>
</comment>
<evidence type="ECO:0000313" key="2">
    <source>
        <dbReference type="Proteomes" id="UP000308092"/>
    </source>
</evidence>
<keyword evidence="2" id="KW-1185">Reference proteome</keyword>
<dbReference type="EMBL" id="SOSA01001410">
    <property type="protein sequence ID" value="THC87179.1"/>
    <property type="molecule type" value="Genomic_DNA"/>
</dbReference>
<evidence type="ECO:0000313" key="1">
    <source>
        <dbReference type="EMBL" id="THC87179.1"/>
    </source>
</evidence>
<dbReference type="VEuPathDB" id="FungiDB:EYZ11_013376"/>
<reference evidence="1 2" key="1">
    <citation type="submission" date="2019-03" db="EMBL/GenBank/DDBJ databases">
        <title>The genome sequence of a newly discovered highly antifungal drug resistant Aspergillus species, Aspergillus tanneri NIH 1004.</title>
        <authorList>
            <person name="Mounaud S."/>
            <person name="Singh I."/>
            <person name="Joardar V."/>
            <person name="Pakala S."/>
            <person name="Pakala S."/>
            <person name="Venepally P."/>
            <person name="Hoover J."/>
            <person name="Nierman W."/>
            <person name="Chung J."/>
            <person name="Losada L."/>
        </authorList>
    </citation>
    <scope>NUCLEOTIDE SEQUENCE [LARGE SCALE GENOMIC DNA]</scope>
    <source>
        <strain evidence="1 2">NIH1004</strain>
    </source>
</reference>
<protein>
    <submittedName>
        <fullName evidence="1">Uncharacterized protein</fullName>
    </submittedName>
</protein>
<proteinExistence type="predicted"/>
<sequence>MANYPLEPYEFEHLPNQASLNYH</sequence>